<dbReference type="SUPFAM" id="SSF52540">
    <property type="entry name" value="P-loop containing nucleoside triphosphate hydrolases"/>
    <property type="match status" value="1"/>
</dbReference>
<dbReference type="GO" id="GO:0004176">
    <property type="term" value="F:ATP-dependent peptidase activity"/>
    <property type="evidence" value="ECO:0007669"/>
    <property type="project" value="UniProtKB-UniRule"/>
</dbReference>
<keyword evidence="1" id="KW-0963">Cytoplasm</keyword>
<dbReference type="PIRSF" id="PIRSF001174">
    <property type="entry name" value="Lon_proteas"/>
    <property type="match status" value="1"/>
</dbReference>
<dbReference type="Pfam" id="PF00004">
    <property type="entry name" value="AAA"/>
    <property type="match status" value="1"/>
</dbReference>
<evidence type="ECO:0000256" key="8">
    <source>
        <dbReference type="PIRNR" id="PIRNR001174"/>
    </source>
</evidence>
<dbReference type="PRINTS" id="PR00830">
    <property type="entry name" value="ENDOLAPTASE"/>
</dbReference>
<keyword evidence="5 8" id="KW-0720">Serine protease</keyword>
<keyword evidence="7" id="KW-0346">Stress response</keyword>
<dbReference type="PANTHER" id="PTHR10046">
    <property type="entry name" value="ATP DEPENDENT LON PROTEASE FAMILY MEMBER"/>
    <property type="match status" value="1"/>
</dbReference>
<dbReference type="Proteomes" id="UP000291343">
    <property type="component" value="Unassembled WGS sequence"/>
</dbReference>
<dbReference type="GO" id="GO:0030163">
    <property type="term" value="P:protein catabolic process"/>
    <property type="evidence" value="ECO:0007669"/>
    <property type="project" value="InterPro"/>
</dbReference>
<feature type="binding site" evidence="10">
    <location>
        <begin position="356"/>
        <end position="363"/>
    </location>
    <ligand>
        <name>ATP</name>
        <dbReference type="ChEBI" id="CHEBI:30616"/>
    </ligand>
</feature>
<evidence type="ECO:0000313" key="14">
    <source>
        <dbReference type="EMBL" id="RZF39967.1"/>
    </source>
</evidence>
<feature type="active site" evidence="9 11">
    <location>
        <position position="712"/>
    </location>
</feature>
<evidence type="ECO:0000256" key="9">
    <source>
        <dbReference type="PIRSR" id="PIRSR001174-1"/>
    </source>
</evidence>
<dbReference type="Pfam" id="PF02190">
    <property type="entry name" value="LON_substr_bdg"/>
    <property type="match status" value="1"/>
</dbReference>
<dbReference type="Gene3D" id="3.30.230.10">
    <property type="match status" value="1"/>
</dbReference>
<name>A0A482X259_LAOST</name>
<dbReference type="PROSITE" id="PS51786">
    <property type="entry name" value="LON_PROTEOLYTIC"/>
    <property type="match status" value="1"/>
</dbReference>
<dbReference type="InterPro" id="IPR003593">
    <property type="entry name" value="AAA+_ATPase"/>
</dbReference>
<dbReference type="AlphaFoldDB" id="A0A482X259"/>
<evidence type="ECO:0000313" key="15">
    <source>
        <dbReference type="Proteomes" id="UP000291343"/>
    </source>
</evidence>
<keyword evidence="4 8" id="KW-0378">Hydrolase</keyword>
<evidence type="ECO:0000256" key="2">
    <source>
        <dbReference type="ARBA" id="ARBA00022670"/>
    </source>
</evidence>
<dbReference type="SUPFAM" id="SSF88697">
    <property type="entry name" value="PUA domain-like"/>
    <property type="match status" value="1"/>
</dbReference>
<gene>
    <name evidence="14" type="ORF">LSTR_LSTR002370</name>
</gene>
<dbReference type="SMART" id="SM00464">
    <property type="entry name" value="LON"/>
    <property type="match status" value="1"/>
</dbReference>
<feature type="domain" description="Lon N-terminal" evidence="13">
    <location>
        <begin position="8"/>
        <end position="212"/>
    </location>
</feature>
<dbReference type="InterPro" id="IPR003959">
    <property type="entry name" value="ATPase_AAA_core"/>
</dbReference>
<dbReference type="Gene3D" id="3.40.50.300">
    <property type="entry name" value="P-loop containing nucleotide triphosphate hydrolases"/>
    <property type="match status" value="1"/>
</dbReference>
<dbReference type="InterPro" id="IPR020568">
    <property type="entry name" value="Ribosomal_Su5_D2-typ_SF"/>
</dbReference>
<evidence type="ECO:0000256" key="6">
    <source>
        <dbReference type="ARBA" id="ARBA00022840"/>
    </source>
</evidence>
<evidence type="ECO:0000256" key="4">
    <source>
        <dbReference type="ARBA" id="ARBA00022801"/>
    </source>
</evidence>
<dbReference type="SMART" id="SM00382">
    <property type="entry name" value="AAA"/>
    <property type="match status" value="1"/>
</dbReference>
<dbReference type="FunFam" id="3.40.50.300:FF:000382">
    <property type="entry name" value="Lon protease homolog 2, peroxisomal"/>
    <property type="match status" value="1"/>
</dbReference>
<reference evidence="14 15" key="1">
    <citation type="journal article" date="2017" name="Gigascience">
        <title>Genome sequence of the small brown planthopper, Laodelphax striatellus.</title>
        <authorList>
            <person name="Zhu J."/>
            <person name="Jiang F."/>
            <person name="Wang X."/>
            <person name="Yang P."/>
            <person name="Bao Y."/>
            <person name="Zhao W."/>
            <person name="Wang W."/>
            <person name="Lu H."/>
            <person name="Wang Q."/>
            <person name="Cui N."/>
            <person name="Li J."/>
            <person name="Chen X."/>
            <person name="Luo L."/>
            <person name="Yu J."/>
            <person name="Kang L."/>
            <person name="Cui F."/>
        </authorList>
    </citation>
    <scope>NUCLEOTIDE SEQUENCE [LARGE SCALE GENOMIC DNA]</scope>
    <source>
        <strain evidence="14">Lst14</strain>
    </source>
</reference>
<dbReference type="Pfam" id="PF05362">
    <property type="entry name" value="Lon_C"/>
    <property type="match status" value="1"/>
</dbReference>
<dbReference type="GO" id="GO:0004252">
    <property type="term" value="F:serine-type endopeptidase activity"/>
    <property type="evidence" value="ECO:0007669"/>
    <property type="project" value="UniProtKB-UniRule"/>
</dbReference>
<dbReference type="Gene3D" id="1.20.5.5270">
    <property type="match status" value="1"/>
</dbReference>
<dbReference type="EC" id="3.4.21.-" evidence="8"/>
<evidence type="ECO:0000256" key="3">
    <source>
        <dbReference type="ARBA" id="ARBA00022741"/>
    </source>
</evidence>
<comment type="similarity">
    <text evidence="8 11">Belongs to the peptidase S16 family.</text>
</comment>
<keyword evidence="2 8" id="KW-0645">Protease</keyword>
<feature type="active site" evidence="9 11">
    <location>
        <position position="755"/>
    </location>
</feature>
<dbReference type="GO" id="GO:0006508">
    <property type="term" value="P:proteolysis"/>
    <property type="evidence" value="ECO:0007669"/>
    <property type="project" value="UniProtKB-KW"/>
</dbReference>
<comment type="caution">
    <text evidence="14">The sequence shown here is derived from an EMBL/GenBank/DDBJ whole genome shotgun (WGS) entry which is preliminary data.</text>
</comment>
<dbReference type="Gene3D" id="2.30.130.40">
    <property type="entry name" value="LON domain-like"/>
    <property type="match status" value="1"/>
</dbReference>
<evidence type="ECO:0000259" key="13">
    <source>
        <dbReference type="PROSITE" id="PS51787"/>
    </source>
</evidence>
<organism evidence="14 15">
    <name type="scientific">Laodelphax striatellus</name>
    <name type="common">Small brown planthopper</name>
    <name type="synonym">Delphax striatella</name>
    <dbReference type="NCBI Taxonomy" id="195883"/>
    <lineage>
        <taxon>Eukaryota</taxon>
        <taxon>Metazoa</taxon>
        <taxon>Ecdysozoa</taxon>
        <taxon>Arthropoda</taxon>
        <taxon>Hexapoda</taxon>
        <taxon>Insecta</taxon>
        <taxon>Pterygota</taxon>
        <taxon>Neoptera</taxon>
        <taxon>Paraneoptera</taxon>
        <taxon>Hemiptera</taxon>
        <taxon>Auchenorrhyncha</taxon>
        <taxon>Fulgoroidea</taxon>
        <taxon>Delphacidae</taxon>
        <taxon>Criomorphinae</taxon>
        <taxon>Laodelphax</taxon>
    </lineage>
</organism>
<dbReference type="GO" id="GO:0016887">
    <property type="term" value="F:ATP hydrolysis activity"/>
    <property type="evidence" value="ECO:0007669"/>
    <property type="project" value="InterPro"/>
</dbReference>
<dbReference type="EMBL" id="QKKF02019433">
    <property type="protein sequence ID" value="RZF39967.1"/>
    <property type="molecule type" value="Genomic_DNA"/>
</dbReference>
<proteinExistence type="inferred from homology"/>
<dbReference type="InterPro" id="IPR054594">
    <property type="entry name" value="Lon_lid"/>
</dbReference>
<dbReference type="InterPro" id="IPR046336">
    <property type="entry name" value="Lon_prtase_N_sf"/>
</dbReference>
<dbReference type="Gene3D" id="1.20.58.1480">
    <property type="match status" value="1"/>
</dbReference>
<dbReference type="STRING" id="195883.A0A482X259"/>
<evidence type="ECO:0000256" key="5">
    <source>
        <dbReference type="ARBA" id="ARBA00022825"/>
    </source>
</evidence>
<dbReference type="OrthoDB" id="2411602at2759"/>
<dbReference type="FunCoup" id="A0A482X259">
    <property type="interactions" value="1120"/>
</dbReference>
<dbReference type="Gene3D" id="1.10.8.60">
    <property type="match status" value="1"/>
</dbReference>
<feature type="domain" description="Lon proteolytic" evidence="12">
    <location>
        <begin position="612"/>
        <end position="806"/>
    </location>
</feature>
<dbReference type="NCBIfam" id="TIGR00763">
    <property type="entry name" value="lon"/>
    <property type="match status" value="1"/>
</dbReference>
<dbReference type="GO" id="GO:0005524">
    <property type="term" value="F:ATP binding"/>
    <property type="evidence" value="ECO:0007669"/>
    <property type="project" value="UniProtKB-KW"/>
</dbReference>
<dbReference type="FunFam" id="1.20.5.5270:FF:000002">
    <property type="entry name" value="Lon protease homolog"/>
    <property type="match status" value="1"/>
</dbReference>
<evidence type="ECO:0000256" key="11">
    <source>
        <dbReference type="PROSITE-ProRule" id="PRU01122"/>
    </source>
</evidence>
<evidence type="ECO:0000256" key="7">
    <source>
        <dbReference type="ARBA" id="ARBA00023016"/>
    </source>
</evidence>
<dbReference type="SUPFAM" id="SSF54211">
    <property type="entry name" value="Ribosomal protein S5 domain 2-like"/>
    <property type="match status" value="1"/>
</dbReference>
<evidence type="ECO:0000256" key="1">
    <source>
        <dbReference type="ARBA" id="ARBA00022490"/>
    </source>
</evidence>
<dbReference type="Pfam" id="PF22667">
    <property type="entry name" value="Lon_lid"/>
    <property type="match status" value="1"/>
</dbReference>
<accession>A0A482X259</accession>
<dbReference type="CDD" id="cd19500">
    <property type="entry name" value="RecA-like_Lon"/>
    <property type="match status" value="1"/>
</dbReference>
<dbReference type="SMR" id="A0A482X259"/>
<dbReference type="InterPro" id="IPR003111">
    <property type="entry name" value="Lon_prtase_N"/>
</dbReference>
<keyword evidence="6 8" id="KW-0067">ATP-binding</keyword>
<dbReference type="InterPro" id="IPR004815">
    <property type="entry name" value="Lon_bac/euk-typ"/>
</dbReference>
<evidence type="ECO:0000256" key="10">
    <source>
        <dbReference type="PIRSR" id="PIRSR001174-2"/>
    </source>
</evidence>
<dbReference type="InterPro" id="IPR015947">
    <property type="entry name" value="PUA-like_sf"/>
</dbReference>
<dbReference type="InterPro" id="IPR027417">
    <property type="entry name" value="P-loop_NTPase"/>
</dbReference>
<keyword evidence="15" id="KW-1185">Reference proteome</keyword>
<protein>
    <recommendedName>
        <fullName evidence="8">Lon protease homolog</fullName>
        <ecNumber evidence="8">3.4.21.-</ecNumber>
    </recommendedName>
</protein>
<dbReference type="InterPro" id="IPR027065">
    <property type="entry name" value="Lon_Prtase"/>
</dbReference>
<evidence type="ECO:0000259" key="12">
    <source>
        <dbReference type="PROSITE" id="PS51786"/>
    </source>
</evidence>
<dbReference type="InParanoid" id="A0A482X259"/>
<dbReference type="InterPro" id="IPR014721">
    <property type="entry name" value="Ribsml_uS5_D2-typ_fold_subgr"/>
</dbReference>
<sequence length="822" mass="90042">MANDKLKLPVVGIRSDIYLPGRSATINISGDGNVHMLKKVLLDKKPNSKVGFVFIKNVEGKEDVLEPSNLISDIGTEALVSRATFGPPSMVTITFMCQSRFRIEKLVMEEPYPVAIVSPIDKKIENDYEDVNELAEVQNELESLVLDVLHLITHSAHLLAIKNGMKRLAPSFFTDMCASLVPLSHAEKLDLLETLGTRARMRKVIALLKSNYEGHACVQHSQRSIQGNNNHQPKLMRITNRGNPMDDDSDIGDLSNRLKKAKLPPHAEEVASKELKRLMNIGRYSSDYGVIRSYLELLAELPWDNSTEESINIKKARIALDSKHYGLKTLKKRVLEFLAVRQLKNDSSGPILCFVGPPGVGKTSIARSIAQAMGRKFHQIALGGVCNQSDIRGHRKTYVGAMPGRIIQALKTTGVNNPVILLDEVDKMGIGTHSGDPAAALLEVLDPEQNTNFVDHYVNIPFDLSKVLFIASSNSHQKIPFALYDRLEVINISGYSTEEKLSIAENHLLPKVIYDNGLNEGLVNVPRDSLKMIISSYTQEAGVRSLEKKLSALCRSVAFKVAEQAGSSALETAPGSGICLNSLTFPINMDREAVEKVLGPPLFNDNVLWDRLGVPGVAAGLVVSVSGGSVNLVECFAFPKRKDADCSLQLTGKLGQVMKESAELAWKWVRMNYNKFTLYEAMSPAGPLLPTPFDSEVHIHFPAGGIAKDGPSGGITIAVALVSLFLNMPVASNLTMTGELTLKGFVLPVGGIKQKILAAYEQGFKTVILPKFNKKDMTAIPTEVKEAMDFVFVETMDDVLHSAFNGAVTLTNIYEHPLTSKL</sequence>
<keyword evidence="3 8" id="KW-0547">Nucleotide-binding</keyword>
<dbReference type="InterPro" id="IPR008269">
    <property type="entry name" value="Lon_proteolytic"/>
</dbReference>
<dbReference type="PROSITE" id="PS51787">
    <property type="entry name" value="LON_N"/>
    <property type="match status" value="1"/>
</dbReference>